<sequence>MDVVADLHIHTTASDGRLTVPELPAAARRAGVDVVAVTDHDRLHPDLDAPVTTRDDVTVIHGIELQVETATGRIDLLGYGIRETPALRAELDRLQTDRIERARRMAERVEDRLDVSLDVSFEAGVGRPHVARAVDASDADCDYAGAFERFIGDDGPCYVSRSVPSVERGLDLLADAAAVVSLAHPFRYADSEAALDLTPHLDGIERYYPYGRPVDEAQLDAVIERHDLLATGGSDAHDGRLGLAGLDASEYARMASRLPDAQG</sequence>
<gene>
    <name evidence="2" type="ORF">DU500_03645</name>
</gene>
<reference evidence="2 3" key="1">
    <citation type="submission" date="2018-07" db="EMBL/GenBank/DDBJ databases">
        <title>Genome sequences of Haloplanus sp. CBA1113.</title>
        <authorList>
            <person name="Kim Y.B."/>
            <person name="Roh S.W."/>
        </authorList>
    </citation>
    <scope>NUCLEOTIDE SEQUENCE [LARGE SCALE GENOMIC DNA]</scope>
    <source>
        <strain evidence="2 3">CBA1113</strain>
    </source>
</reference>
<dbReference type="SMART" id="SM00481">
    <property type="entry name" value="POLIIIAc"/>
    <property type="match status" value="1"/>
</dbReference>
<dbReference type="Proteomes" id="UP000253273">
    <property type="component" value="Chromosome"/>
</dbReference>
<organism evidence="2 3">
    <name type="scientific">Haloplanus rubicundus</name>
    <dbReference type="NCBI Taxonomy" id="1547898"/>
    <lineage>
        <taxon>Archaea</taxon>
        <taxon>Methanobacteriati</taxon>
        <taxon>Methanobacteriota</taxon>
        <taxon>Stenosarchaea group</taxon>
        <taxon>Halobacteria</taxon>
        <taxon>Halobacteriales</taxon>
        <taxon>Haloferacaceae</taxon>
        <taxon>Haloplanus</taxon>
    </lineage>
</organism>
<dbReference type="GeneID" id="37282448"/>
<dbReference type="Gene3D" id="3.20.20.140">
    <property type="entry name" value="Metal-dependent hydrolases"/>
    <property type="match status" value="1"/>
</dbReference>
<dbReference type="KEGG" id="haj:DU500_03645"/>
<dbReference type="InterPro" id="IPR052018">
    <property type="entry name" value="PHP_domain"/>
</dbReference>
<proteinExistence type="predicted"/>
<accession>A0A345E080</accession>
<feature type="domain" description="Polymerase/histidinol phosphatase N-terminal" evidence="1">
    <location>
        <begin position="5"/>
        <end position="69"/>
    </location>
</feature>
<evidence type="ECO:0000313" key="3">
    <source>
        <dbReference type="Proteomes" id="UP000253273"/>
    </source>
</evidence>
<dbReference type="OrthoDB" id="196608at2157"/>
<dbReference type="InterPro" id="IPR004013">
    <property type="entry name" value="PHP_dom"/>
</dbReference>
<dbReference type="GO" id="GO:0004534">
    <property type="term" value="F:5'-3' RNA exonuclease activity"/>
    <property type="evidence" value="ECO:0007669"/>
    <property type="project" value="TreeGrafter"/>
</dbReference>
<dbReference type="GO" id="GO:0035312">
    <property type="term" value="F:5'-3' DNA exonuclease activity"/>
    <property type="evidence" value="ECO:0007669"/>
    <property type="project" value="TreeGrafter"/>
</dbReference>
<dbReference type="InterPro" id="IPR016195">
    <property type="entry name" value="Pol/histidinol_Pase-like"/>
</dbReference>
<dbReference type="Gene3D" id="1.10.150.650">
    <property type="match status" value="1"/>
</dbReference>
<keyword evidence="3" id="KW-1185">Reference proteome</keyword>
<dbReference type="RefSeq" id="WP_114584751.1">
    <property type="nucleotide sequence ID" value="NZ_CP031150.1"/>
</dbReference>
<dbReference type="PANTHER" id="PTHR42924:SF18">
    <property type="entry name" value="POLYMERASE_HISTIDINOL PHOSPHATASE N-TERMINAL DOMAIN-CONTAINING PROTEIN"/>
    <property type="match status" value="1"/>
</dbReference>
<dbReference type="AlphaFoldDB" id="A0A345E080"/>
<dbReference type="EMBL" id="CP031150">
    <property type="protein sequence ID" value="AXG05602.1"/>
    <property type="molecule type" value="Genomic_DNA"/>
</dbReference>
<dbReference type="Pfam" id="PF02811">
    <property type="entry name" value="PHP"/>
    <property type="match status" value="1"/>
</dbReference>
<dbReference type="SUPFAM" id="SSF89550">
    <property type="entry name" value="PHP domain-like"/>
    <property type="match status" value="1"/>
</dbReference>
<dbReference type="PANTHER" id="PTHR42924">
    <property type="entry name" value="EXONUCLEASE"/>
    <property type="match status" value="1"/>
</dbReference>
<dbReference type="InterPro" id="IPR003141">
    <property type="entry name" value="Pol/His_phosphatase_N"/>
</dbReference>
<evidence type="ECO:0000313" key="2">
    <source>
        <dbReference type="EMBL" id="AXG05602.1"/>
    </source>
</evidence>
<protein>
    <submittedName>
        <fullName evidence="2">PHP domain-containing protein</fullName>
    </submittedName>
</protein>
<evidence type="ECO:0000259" key="1">
    <source>
        <dbReference type="SMART" id="SM00481"/>
    </source>
</evidence>
<name>A0A345E080_9EURY</name>